<dbReference type="InterPro" id="IPR036998">
    <property type="entry name" value="Porin_LamB_sf"/>
</dbReference>
<dbReference type="GO" id="GO:0015144">
    <property type="term" value="F:carbohydrate transmembrane transporter activity"/>
    <property type="evidence" value="ECO:0007669"/>
    <property type="project" value="TreeGrafter"/>
</dbReference>
<accession>A0A2U8FNG1</accession>
<name>A0A2U8FNG1_9BURK</name>
<evidence type="ECO:0000256" key="4">
    <source>
        <dbReference type="ARBA" id="ARBA00022452"/>
    </source>
</evidence>
<evidence type="ECO:0000313" key="12">
    <source>
        <dbReference type="Proteomes" id="UP000244892"/>
    </source>
</evidence>
<evidence type="ECO:0000256" key="2">
    <source>
        <dbReference type="ARBA" id="ARBA00007055"/>
    </source>
</evidence>
<dbReference type="GO" id="GO:0009279">
    <property type="term" value="C:cell outer membrane"/>
    <property type="evidence" value="ECO:0007669"/>
    <property type="project" value="UniProtKB-SubCell"/>
</dbReference>
<proteinExistence type="inferred from homology"/>
<dbReference type="GO" id="GO:0006811">
    <property type="term" value="P:monoatomic ion transport"/>
    <property type="evidence" value="ECO:0007669"/>
    <property type="project" value="UniProtKB-KW"/>
</dbReference>
<dbReference type="InterPro" id="IPR050286">
    <property type="entry name" value="G_neg_Bact_CarbUptk_Porin"/>
</dbReference>
<keyword evidence="8" id="KW-0472">Membrane</keyword>
<organism evidence="11 12">
    <name type="scientific">Aquabacterium olei</name>
    <dbReference type="NCBI Taxonomy" id="1296669"/>
    <lineage>
        <taxon>Bacteria</taxon>
        <taxon>Pseudomonadati</taxon>
        <taxon>Pseudomonadota</taxon>
        <taxon>Betaproteobacteria</taxon>
        <taxon>Burkholderiales</taxon>
        <taxon>Aquabacterium</taxon>
    </lineage>
</organism>
<dbReference type="EMBL" id="CP029210">
    <property type="protein sequence ID" value="AWI52378.1"/>
    <property type="molecule type" value="Genomic_DNA"/>
</dbReference>
<dbReference type="PANTHER" id="PTHR38762:SF1">
    <property type="entry name" value="CRYPTIC OUTER MEMBRANE PORIN BGLH-RELATED"/>
    <property type="match status" value="1"/>
</dbReference>
<protein>
    <submittedName>
        <fullName evidence="11">Maltoporin</fullName>
    </submittedName>
</protein>
<comment type="similarity">
    <text evidence="2">Belongs to the porin LamB (TC 1.B.3) family.</text>
</comment>
<dbReference type="SUPFAM" id="SSF56935">
    <property type="entry name" value="Porins"/>
    <property type="match status" value="1"/>
</dbReference>
<keyword evidence="12" id="KW-1185">Reference proteome</keyword>
<dbReference type="KEGG" id="aon:DEH84_02250"/>
<keyword evidence="6" id="KW-0406">Ion transport</keyword>
<evidence type="ECO:0000313" key="11">
    <source>
        <dbReference type="EMBL" id="AWI52378.1"/>
    </source>
</evidence>
<evidence type="ECO:0000256" key="10">
    <source>
        <dbReference type="SAM" id="SignalP"/>
    </source>
</evidence>
<dbReference type="Proteomes" id="UP000244892">
    <property type="component" value="Chromosome"/>
</dbReference>
<dbReference type="GO" id="GO:0046930">
    <property type="term" value="C:pore complex"/>
    <property type="evidence" value="ECO:0007669"/>
    <property type="project" value="UniProtKB-KW"/>
</dbReference>
<dbReference type="GO" id="GO:0015288">
    <property type="term" value="F:porin activity"/>
    <property type="evidence" value="ECO:0007669"/>
    <property type="project" value="UniProtKB-KW"/>
</dbReference>
<keyword evidence="3" id="KW-0813">Transport</keyword>
<keyword evidence="5" id="KW-0812">Transmembrane</keyword>
<feature type="chain" id="PRO_5015875487" evidence="10">
    <location>
        <begin position="23"/>
        <end position="403"/>
    </location>
</feature>
<evidence type="ECO:0000256" key="7">
    <source>
        <dbReference type="ARBA" id="ARBA00023114"/>
    </source>
</evidence>
<keyword evidence="9" id="KW-0998">Cell outer membrane</keyword>
<evidence type="ECO:0000256" key="9">
    <source>
        <dbReference type="ARBA" id="ARBA00023237"/>
    </source>
</evidence>
<evidence type="ECO:0000256" key="3">
    <source>
        <dbReference type="ARBA" id="ARBA00022448"/>
    </source>
</evidence>
<evidence type="ECO:0000256" key="1">
    <source>
        <dbReference type="ARBA" id="ARBA00004571"/>
    </source>
</evidence>
<gene>
    <name evidence="11" type="ORF">DEH84_02250</name>
</gene>
<dbReference type="OrthoDB" id="106611at2"/>
<comment type="subcellular location">
    <subcellularLocation>
        <location evidence="1">Cell outer membrane</location>
        <topology evidence="1">Multi-pass membrane protein</topology>
    </subcellularLocation>
</comment>
<evidence type="ECO:0000256" key="6">
    <source>
        <dbReference type="ARBA" id="ARBA00023065"/>
    </source>
</evidence>
<evidence type="ECO:0000256" key="5">
    <source>
        <dbReference type="ARBA" id="ARBA00022692"/>
    </source>
</evidence>
<sequence>MNKGIRLTLVAAATALAGQAMAFEFNGYLRAGPVLSGAESSGTTQTYGKYSLGGAGQMYRLGNEGDFYGEFLLSHEQKVGNQTVKLGWMPALFSAKPNPTSENNYETKQAFIEVAGMDFAPNVKFWGGKRYQRADVHIVDTFYINYGNDVGAGAYDIAVGGAKLGVHAYSSDEFTTKNGTKATAARVTADLYDIKTSADGKLRAVVSLVNGDYINGSSGFSLSVKHDQANFGMKGLTNTVWLQAANGHAALTGGFSATKNKGLRAVDSIQWQSGPWGGQAQAVWERAKSYADLSNAETEVTRTSLGGRVSYAVTQNFKLLTEIGVTSAKQDGVAGTGRLNKITFAPTLALNGDFWSRPELRFYATHITWNDAAYSIAGSTPAGLTDKSKNSATLVGVQAELWF</sequence>
<evidence type="ECO:0000256" key="8">
    <source>
        <dbReference type="ARBA" id="ARBA00023136"/>
    </source>
</evidence>
<dbReference type="RefSeq" id="WP_109034372.1">
    <property type="nucleotide sequence ID" value="NZ_CP029210.1"/>
</dbReference>
<keyword evidence="4" id="KW-1134">Transmembrane beta strand</keyword>
<dbReference type="Pfam" id="PF02264">
    <property type="entry name" value="LamB"/>
    <property type="match status" value="1"/>
</dbReference>
<dbReference type="AlphaFoldDB" id="A0A2U8FNG1"/>
<reference evidence="11 12" key="1">
    <citation type="submission" date="2018-05" db="EMBL/GenBank/DDBJ databases">
        <title>complete genome sequence of Aquabacterium olei NBRC 110486.</title>
        <authorList>
            <person name="Tang B."/>
            <person name="Chang J."/>
            <person name="Zhang L."/>
            <person name="Yang H."/>
        </authorList>
    </citation>
    <scope>NUCLEOTIDE SEQUENCE [LARGE SCALE GENOMIC DNA]</scope>
    <source>
        <strain evidence="11 12">NBRC 110486</strain>
    </source>
</reference>
<dbReference type="Gene3D" id="2.40.170.10">
    <property type="entry name" value="Porin, LamB type"/>
    <property type="match status" value="1"/>
</dbReference>
<feature type="signal peptide" evidence="10">
    <location>
        <begin position="1"/>
        <end position="22"/>
    </location>
</feature>
<keyword evidence="7" id="KW-0626">Porin</keyword>
<dbReference type="InterPro" id="IPR003192">
    <property type="entry name" value="Porin_LamB"/>
</dbReference>
<dbReference type="PANTHER" id="PTHR38762">
    <property type="entry name" value="CRYPTIC OUTER MEMBRANE PORIN BGLH-RELATED"/>
    <property type="match status" value="1"/>
</dbReference>
<dbReference type="GO" id="GO:0015774">
    <property type="term" value="P:polysaccharide transport"/>
    <property type="evidence" value="ECO:0007669"/>
    <property type="project" value="TreeGrafter"/>
</dbReference>
<keyword evidence="10" id="KW-0732">Signal</keyword>